<evidence type="ECO:0000313" key="4">
    <source>
        <dbReference type="Proteomes" id="UP000603200"/>
    </source>
</evidence>
<evidence type="ECO:0000313" key="3">
    <source>
        <dbReference type="EMBL" id="GIE19314.1"/>
    </source>
</evidence>
<keyword evidence="2" id="KW-0472">Membrane</keyword>
<keyword evidence="2" id="KW-1133">Transmembrane helix</keyword>
<dbReference type="RefSeq" id="WP_203836548.1">
    <property type="nucleotide sequence ID" value="NZ_BAAATV010000005.1"/>
</dbReference>
<reference evidence="3 4" key="1">
    <citation type="submission" date="2021-01" db="EMBL/GenBank/DDBJ databases">
        <title>Whole genome shotgun sequence of Actinoplanes humidus NBRC 14915.</title>
        <authorList>
            <person name="Komaki H."/>
            <person name="Tamura T."/>
        </authorList>
    </citation>
    <scope>NUCLEOTIDE SEQUENCE [LARGE SCALE GENOMIC DNA]</scope>
    <source>
        <strain evidence="3 4">NBRC 14915</strain>
    </source>
</reference>
<sequence length="327" mass="35156">MDHDPDAMYRRPAPTPAIPTISDYWPDAPHRMGPAADHYVEEEPALTPDNPLTRRRDNPRPLKPMTESARMSTGKRAALGITLAIVLLGAAGTAVAVIADNQQTEPITEAAPSKAPSKAPPTALKPFKISGPLDGRDKASFELVTETNELEVRTADLGDDLYQVTTPENGPALPRTTNKDGAVRLFLDRSGQRGQEQVEVLLNQDVRWQVTMTGGVKQGTFDLAGAVIEGVDLIGGATRIDLTLPKPDGTLPIRMSGGVNTFEVRAERDVPVRLRTRRGAGQVTFEGRTDDGVAKEAAFLSPGWQKSSDRIDVDAVAGIGTMELARP</sequence>
<dbReference type="EMBL" id="BOMN01000028">
    <property type="protein sequence ID" value="GIE19314.1"/>
    <property type="molecule type" value="Genomic_DNA"/>
</dbReference>
<organism evidence="3 4">
    <name type="scientific">Winogradskya humida</name>
    <dbReference type="NCBI Taxonomy" id="113566"/>
    <lineage>
        <taxon>Bacteria</taxon>
        <taxon>Bacillati</taxon>
        <taxon>Actinomycetota</taxon>
        <taxon>Actinomycetes</taxon>
        <taxon>Micromonosporales</taxon>
        <taxon>Micromonosporaceae</taxon>
        <taxon>Winogradskya</taxon>
    </lineage>
</organism>
<accession>A0ABQ3ZL49</accession>
<keyword evidence="2" id="KW-0812">Transmembrane</keyword>
<feature type="region of interest" description="Disordered" evidence="1">
    <location>
        <begin position="107"/>
        <end position="131"/>
    </location>
</feature>
<feature type="transmembrane region" description="Helical" evidence="2">
    <location>
        <begin position="77"/>
        <end position="99"/>
    </location>
</feature>
<comment type="caution">
    <text evidence="3">The sequence shown here is derived from an EMBL/GenBank/DDBJ whole genome shotgun (WGS) entry which is preliminary data.</text>
</comment>
<gene>
    <name evidence="3" type="ORF">Ahu01nite_024160</name>
</gene>
<feature type="compositionally biased region" description="Low complexity" evidence="1">
    <location>
        <begin position="110"/>
        <end position="126"/>
    </location>
</feature>
<dbReference type="Proteomes" id="UP000603200">
    <property type="component" value="Unassembled WGS sequence"/>
</dbReference>
<keyword evidence="4" id="KW-1185">Reference proteome</keyword>
<evidence type="ECO:0008006" key="5">
    <source>
        <dbReference type="Google" id="ProtNLM"/>
    </source>
</evidence>
<protein>
    <recommendedName>
        <fullName evidence="5">DUF2154 domain-containing protein</fullName>
    </recommendedName>
</protein>
<evidence type="ECO:0000256" key="1">
    <source>
        <dbReference type="SAM" id="MobiDB-lite"/>
    </source>
</evidence>
<evidence type="ECO:0000256" key="2">
    <source>
        <dbReference type="SAM" id="Phobius"/>
    </source>
</evidence>
<feature type="region of interest" description="Disordered" evidence="1">
    <location>
        <begin position="1"/>
        <end position="73"/>
    </location>
</feature>
<proteinExistence type="predicted"/>
<name>A0ABQ3ZL49_9ACTN</name>